<evidence type="ECO:0000256" key="1">
    <source>
        <dbReference type="ARBA" id="ARBA00010641"/>
    </source>
</evidence>
<dbReference type="SUPFAM" id="SSF88946">
    <property type="entry name" value="Sigma2 domain of RNA polymerase sigma factors"/>
    <property type="match status" value="1"/>
</dbReference>
<dbReference type="AlphaFoldDB" id="A0A5K7S4C7"/>
<evidence type="ECO:0000259" key="5">
    <source>
        <dbReference type="Pfam" id="PF04542"/>
    </source>
</evidence>
<dbReference type="Pfam" id="PF08281">
    <property type="entry name" value="Sigma70_r4_2"/>
    <property type="match status" value="1"/>
</dbReference>
<dbReference type="InterPro" id="IPR014327">
    <property type="entry name" value="RNA_pol_sigma70_bacteroid"/>
</dbReference>
<keyword evidence="8" id="KW-1185">Reference proteome</keyword>
<dbReference type="Proteomes" id="UP001193389">
    <property type="component" value="Chromosome"/>
</dbReference>
<evidence type="ECO:0000256" key="2">
    <source>
        <dbReference type="ARBA" id="ARBA00023015"/>
    </source>
</evidence>
<dbReference type="InterPro" id="IPR013324">
    <property type="entry name" value="RNA_pol_sigma_r3/r4-like"/>
</dbReference>
<comment type="similarity">
    <text evidence="1">Belongs to the sigma-70 factor family. ECF subfamily.</text>
</comment>
<dbReference type="GO" id="GO:0003677">
    <property type="term" value="F:DNA binding"/>
    <property type="evidence" value="ECO:0007669"/>
    <property type="project" value="InterPro"/>
</dbReference>
<reference evidence="7" key="1">
    <citation type="journal article" date="2020" name="Int. J. Syst. Evol. Microbiol.">
        <title>Aquipluma nitroreducens gen. nov. sp. nov., a novel facultatively anaerobic bacterium isolated from a freshwater lake.</title>
        <authorList>
            <person name="Watanabe M."/>
            <person name="Kojima H."/>
            <person name="Fukui M."/>
        </authorList>
    </citation>
    <scope>NUCLEOTIDE SEQUENCE</scope>
    <source>
        <strain evidence="7">MeG22</strain>
    </source>
</reference>
<keyword evidence="4" id="KW-0804">Transcription</keyword>
<dbReference type="InterPro" id="IPR007627">
    <property type="entry name" value="RNA_pol_sigma70_r2"/>
</dbReference>
<keyword evidence="2" id="KW-0805">Transcription regulation</keyword>
<sequence>MDSQISEIQLIKAFKKGDAQAFESLFNLYHKRLYYFLFGLLKSKEDAEEIVQETFLKIWESREFFWENYPFESLLFRIAKNAFLNYNRKKVNRAVFEKHFGLFTELSESSADQYILFQETQSIIETIVNGLPPKRKEIFLLQKVEGLSRQEIADKLGISIITVDSQLLKANKFLKEEFQKFSILMINILFL</sequence>
<dbReference type="InterPro" id="IPR036388">
    <property type="entry name" value="WH-like_DNA-bd_sf"/>
</dbReference>
<protein>
    <submittedName>
        <fullName evidence="7">RNA polymerase ECF-type sigma factor</fullName>
    </submittedName>
</protein>
<accession>A0A5K7S4C7</accession>
<feature type="domain" description="RNA polymerase sigma factor 70 region 4 type 2" evidence="6">
    <location>
        <begin position="123"/>
        <end position="172"/>
    </location>
</feature>
<dbReference type="EMBL" id="AP018694">
    <property type="protein sequence ID" value="BBE16330.1"/>
    <property type="molecule type" value="Genomic_DNA"/>
</dbReference>
<dbReference type="Gene3D" id="1.10.10.10">
    <property type="entry name" value="Winged helix-like DNA-binding domain superfamily/Winged helix DNA-binding domain"/>
    <property type="match status" value="1"/>
</dbReference>
<dbReference type="Pfam" id="PF04542">
    <property type="entry name" value="Sigma70_r2"/>
    <property type="match status" value="1"/>
</dbReference>
<dbReference type="GO" id="GO:0016987">
    <property type="term" value="F:sigma factor activity"/>
    <property type="evidence" value="ECO:0007669"/>
    <property type="project" value="UniProtKB-KW"/>
</dbReference>
<dbReference type="InterPro" id="IPR013325">
    <property type="entry name" value="RNA_pol_sigma_r2"/>
</dbReference>
<dbReference type="KEGG" id="anf:AQPE_0467"/>
<evidence type="ECO:0000256" key="4">
    <source>
        <dbReference type="ARBA" id="ARBA00023163"/>
    </source>
</evidence>
<dbReference type="InterPro" id="IPR039425">
    <property type="entry name" value="RNA_pol_sigma-70-like"/>
</dbReference>
<evidence type="ECO:0000313" key="8">
    <source>
        <dbReference type="Proteomes" id="UP001193389"/>
    </source>
</evidence>
<evidence type="ECO:0000256" key="3">
    <source>
        <dbReference type="ARBA" id="ARBA00023082"/>
    </source>
</evidence>
<dbReference type="PANTHER" id="PTHR43133">
    <property type="entry name" value="RNA POLYMERASE ECF-TYPE SIGMA FACTO"/>
    <property type="match status" value="1"/>
</dbReference>
<gene>
    <name evidence="7" type="ORF">AQPE_0467</name>
</gene>
<dbReference type="NCBIfam" id="TIGR02937">
    <property type="entry name" value="sigma70-ECF"/>
    <property type="match status" value="1"/>
</dbReference>
<dbReference type="PANTHER" id="PTHR43133:SF46">
    <property type="entry name" value="RNA POLYMERASE SIGMA-70 FACTOR ECF SUBFAMILY"/>
    <property type="match status" value="1"/>
</dbReference>
<feature type="domain" description="RNA polymerase sigma-70 region 2" evidence="5">
    <location>
        <begin position="25"/>
        <end position="90"/>
    </location>
</feature>
<dbReference type="RefSeq" id="WP_318349412.1">
    <property type="nucleotide sequence ID" value="NZ_AP018694.1"/>
</dbReference>
<proteinExistence type="inferred from homology"/>
<dbReference type="SUPFAM" id="SSF88659">
    <property type="entry name" value="Sigma3 and sigma4 domains of RNA polymerase sigma factors"/>
    <property type="match status" value="1"/>
</dbReference>
<organism evidence="7 8">
    <name type="scientific">Aquipluma nitroreducens</name>
    <dbReference type="NCBI Taxonomy" id="2010828"/>
    <lineage>
        <taxon>Bacteria</taxon>
        <taxon>Pseudomonadati</taxon>
        <taxon>Bacteroidota</taxon>
        <taxon>Bacteroidia</taxon>
        <taxon>Marinilabiliales</taxon>
        <taxon>Prolixibacteraceae</taxon>
        <taxon>Aquipluma</taxon>
    </lineage>
</organism>
<dbReference type="Gene3D" id="1.10.1740.10">
    <property type="match status" value="1"/>
</dbReference>
<dbReference type="NCBIfam" id="TIGR02985">
    <property type="entry name" value="Sig70_bacteroi1"/>
    <property type="match status" value="1"/>
</dbReference>
<dbReference type="InterPro" id="IPR014284">
    <property type="entry name" value="RNA_pol_sigma-70_dom"/>
</dbReference>
<evidence type="ECO:0000259" key="6">
    <source>
        <dbReference type="Pfam" id="PF08281"/>
    </source>
</evidence>
<dbReference type="InterPro" id="IPR013249">
    <property type="entry name" value="RNA_pol_sigma70_r4_t2"/>
</dbReference>
<evidence type="ECO:0000313" key="7">
    <source>
        <dbReference type="EMBL" id="BBE16330.1"/>
    </source>
</evidence>
<keyword evidence="3" id="KW-0731">Sigma factor</keyword>
<name>A0A5K7S4C7_9BACT</name>
<dbReference type="GO" id="GO:0006352">
    <property type="term" value="P:DNA-templated transcription initiation"/>
    <property type="evidence" value="ECO:0007669"/>
    <property type="project" value="InterPro"/>
</dbReference>